<dbReference type="EMBL" id="QJKJ01005209">
    <property type="protein sequence ID" value="RDX91070.1"/>
    <property type="molecule type" value="Genomic_DNA"/>
</dbReference>
<sequence>MDKSMINAANDGALMDKTLVAARNLIFNIQFGVRGFAASRVVNRVVAADKRLEIKITKLTSFTTLVHQLECMTFVLLQNIQLMHAPHCKKLNQIIPSQTIINPKGNVSAITLKSGMELPQQQPALVVNDFDTKAVPLPFLTKTVQARNFVLDEELPQTFRKVEINIHVLDRKKLKGDVKMERNVYALIQLAMPKKCRDLGTLIVPCTIEPTGVIIQLANRSIAHPLGILKDVLVQLWRMSHLTKDPP</sequence>
<feature type="non-terminal residue" evidence="1">
    <location>
        <position position="1"/>
    </location>
</feature>
<comment type="caution">
    <text evidence="1">The sequence shown here is derived from an EMBL/GenBank/DDBJ whole genome shotgun (WGS) entry which is preliminary data.</text>
</comment>
<name>A0A371GKK8_MUCPR</name>
<evidence type="ECO:0000313" key="1">
    <source>
        <dbReference type="EMBL" id="RDX91070.1"/>
    </source>
</evidence>
<evidence type="ECO:0000313" key="2">
    <source>
        <dbReference type="Proteomes" id="UP000257109"/>
    </source>
</evidence>
<reference evidence="1" key="1">
    <citation type="submission" date="2018-05" db="EMBL/GenBank/DDBJ databases">
        <title>Draft genome of Mucuna pruriens seed.</title>
        <authorList>
            <person name="Nnadi N.E."/>
            <person name="Vos R."/>
            <person name="Hasami M.H."/>
            <person name="Devisetty U.K."/>
            <person name="Aguiy J.C."/>
        </authorList>
    </citation>
    <scope>NUCLEOTIDE SEQUENCE [LARGE SCALE GENOMIC DNA]</scope>
    <source>
        <strain evidence="1">JCA_2017</strain>
    </source>
</reference>
<dbReference type="Proteomes" id="UP000257109">
    <property type="component" value="Unassembled WGS sequence"/>
</dbReference>
<dbReference type="AlphaFoldDB" id="A0A371GKK8"/>
<organism evidence="1 2">
    <name type="scientific">Mucuna pruriens</name>
    <name type="common">Velvet bean</name>
    <name type="synonym">Dolichos pruriens</name>
    <dbReference type="NCBI Taxonomy" id="157652"/>
    <lineage>
        <taxon>Eukaryota</taxon>
        <taxon>Viridiplantae</taxon>
        <taxon>Streptophyta</taxon>
        <taxon>Embryophyta</taxon>
        <taxon>Tracheophyta</taxon>
        <taxon>Spermatophyta</taxon>
        <taxon>Magnoliopsida</taxon>
        <taxon>eudicotyledons</taxon>
        <taxon>Gunneridae</taxon>
        <taxon>Pentapetalae</taxon>
        <taxon>rosids</taxon>
        <taxon>fabids</taxon>
        <taxon>Fabales</taxon>
        <taxon>Fabaceae</taxon>
        <taxon>Papilionoideae</taxon>
        <taxon>50 kb inversion clade</taxon>
        <taxon>NPAAA clade</taxon>
        <taxon>indigoferoid/millettioid clade</taxon>
        <taxon>Phaseoleae</taxon>
        <taxon>Mucuna</taxon>
    </lineage>
</organism>
<gene>
    <name evidence="1" type="ORF">CR513_26999</name>
</gene>
<accession>A0A371GKK8</accession>
<protein>
    <submittedName>
        <fullName evidence="1">Uncharacterized protein</fullName>
    </submittedName>
</protein>
<keyword evidence="2" id="KW-1185">Reference proteome</keyword>
<proteinExistence type="predicted"/>